<protein>
    <recommendedName>
        <fullName evidence="3">Sel1 repeat family protein</fullName>
    </recommendedName>
</protein>
<name>A0A1Y1IHM7_KLENI</name>
<dbReference type="InterPro" id="IPR011990">
    <property type="entry name" value="TPR-like_helical_dom_sf"/>
</dbReference>
<evidence type="ECO:0000313" key="2">
    <source>
        <dbReference type="Proteomes" id="UP000054558"/>
    </source>
</evidence>
<dbReference type="OrthoDB" id="2384430at2759"/>
<organism evidence="1 2">
    <name type="scientific">Klebsormidium nitens</name>
    <name type="common">Green alga</name>
    <name type="synonym">Ulothrix nitens</name>
    <dbReference type="NCBI Taxonomy" id="105231"/>
    <lineage>
        <taxon>Eukaryota</taxon>
        <taxon>Viridiplantae</taxon>
        <taxon>Streptophyta</taxon>
        <taxon>Klebsormidiophyceae</taxon>
        <taxon>Klebsormidiales</taxon>
        <taxon>Klebsormidiaceae</taxon>
        <taxon>Klebsormidium</taxon>
    </lineage>
</organism>
<dbReference type="STRING" id="105231.A0A1Y1IHM7"/>
<dbReference type="PANTHER" id="PTHR45500">
    <property type="entry name" value="OS02G0202600 PROTEIN"/>
    <property type="match status" value="1"/>
</dbReference>
<dbReference type="Proteomes" id="UP000054558">
    <property type="component" value="Unassembled WGS sequence"/>
</dbReference>
<evidence type="ECO:0008006" key="3">
    <source>
        <dbReference type="Google" id="ProtNLM"/>
    </source>
</evidence>
<gene>
    <name evidence="1" type="ORF">KFL_004770060</name>
</gene>
<dbReference type="SUPFAM" id="SSF81901">
    <property type="entry name" value="HCP-like"/>
    <property type="match status" value="1"/>
</dbReference>
<reference evidence="1 2" key="1">
    <citation type="journal article" date="2014" name="Nat. Commun.">
        <title>Klebsormidium flaccidum genome reveals primary factors for plant terrestrial adaptation.</title>
        <authorList>
            <person name="Hori K."/>
            <person name="Maruyama F."/>
            <person name="Fujisawa T."/>
            <person name="Togashi T."/>
            <person name="Yamamoto N."/>
            <person name="Seo M."/>
            <person name="Sato S."/>
            <person name="Yamada T."/>
            <person name="Mori H."/>
            <person name="Tajima N."/>
            <person name="Moriyama T."/>
            <person name="Ikeuchi M."/>
            <person name="Watanabe M."/>
            <person name="Wada H."/>
            <person name="Kobayashi K."/>
            <person name="Saito M."/>
            <person name="Masuda T."/>
            <person name="Sasaki-Sekimoto Y."/>
            <person name="Mashiguchi K."/>
            <person name="Awai K."/>
            <person name="Shimojima M."/>
            <person name="Masuda S."/>
            <person name="Iwai M."/>
            <person name="Nobusawa T."/>
            <person name="Narise T."/>
            <person name="Kondo S."/>
            <person name="Saito H."/>
            <person name="Sato R."/>
            <person name="Murakawa M."/>
            <person name="Ihara Y."/>
            <person name="Oshima-Yamada Y."/>
            <person name="Ohtaka K."/>
            <person name="Satoh M."/>
            <person name="Sonobe K."/>
            <person name="Ishii M."/>
            <person name="Ohtani R."/>
            <person name="Kanamori-Sato M."/>
            <person name="Honoki R."/>
            <person name="Miyazaki D."/>
            <person name="Mochizuki H."/>
            <person name="Umetsu J."/>
            <person name="Higashi K."/>
            <person name="Shibata D."/>
            <person name="Kamiya Y."/>
            <person name="Sato N."/>
            <person name="Nakamura Y."/>
            <person name="Tabata S."/>
            <person name="Ida S."/>
            <person name="Kurokawa K."/>
            <person name="Ohta H."/>
        </authorList>
    </citation>
    <scope>NUCLEOTIDE SEQUENCE [LARGE SCALE GENOMIC DNA]</scope>
    <source>
        <strain evidence="1 2">NIES-2285</strain>
    </source>
</reference>
<proteinExistence type="predicted"/>
<sequence>MPAGDRWLAQGVRGYAASATTVEEPDSAEEFYARASELLRQVEDAAETTGQRAEENDELRGKLEEAAECLEISLGEGRSDPRALFALSQLHEKYDLPGFSADRALSLLYHAAKAGSAEAQYELASRLRLQDEEGDPGGGRSQLLLTEAAAQGHTDAMFLLGAAELRAQAEGGHGAASAKQWFKRAADLGHVPAASIYGVLLLKDSPEPASRQEAKRYLDFAAGRGEALAADWLTSIKTS</sequence>
<dbReference type="PANTHER" id="PTHR45500:SF1">
    <property type="entry name" value="OS02G0202600 PROTEIN"/>
    <property type="match status" value="1"/>
</dbReference>
<keyword evidence="2" id="KW-1185">Reference proteome</keyword>
<dbReference type="Gene3D" id="1.25.40.10">
    <property type="entry name" value="Tetratricopeptide repeat domain"/>
    <property type="match status" value="1"/>
</dbReference>
<accession>A0A1Y1IHM7</accession>
<dbReference type="EMBL" id="DF237426">
    <property type="protein sequence ID" value="GAQ88999.1"/>
    <property type="molecule type" value="Genomic_DNA"/>
</dbReference>
<dbReference type="AlphaFoldDB" id="A0A1Y1IHM7"/>
<evidence type="ECO:0000313" key="1">
    <source>
        <dbReference type="EMBL" id="GAQ88999.1"/>
    </source>
</evidence>